<name>W9XKA3_9EURO</name>
<keyword evidence="8" id="KW-1185">Reference proteome</keyword>
<feature type="compositionally biased region" description="Polar residues" evidence="4">
    <location>
        <begin position="24"/>
        <end position="40"/>
    </location>
</feature>
<dbReference type="AlphaFoldDB" id="W9XKA3"/>
<feature type="compositionally biased region" description="Polar residues" evidence="4">
    <location>
        <begin position="772"/>
        <end position="783"/>
    </location>
</feature>
<feature type="compositionally biased region" description="Polar residues" evidence="4">
    <location>
        <begin position="901"/>
        <end position="922"/>
    </location>
</feature>
<feature type="region of interest" description="Disordered" evidence="4">
    <location>
        <begin position="85"/>
        <end position="134"/>
    </location>
</feature>
<feature type="region of interest" description="Disordered" evidence="4">
    <location>
        <begin position="935"/>
        <end position="985"/>
    </location>
</feature>
<dbReference type="Gene3D" id="3.30.450.20">
    <property type="entry name" value="PAS domain"/>
    <property type="match status" value="1"/>
</dbReference>
<dbReference type="PROSITE" id="PS50113">
    <property type="entry name" value="PAC"/>
    <property type="match status" value="1"/>
</dbReference>
<evidence type="ECO:0008006" key="9">
    <source>
        <dbReference type="Google" id="ProtNLM"/>
    </source>
</evidence>
<dbReference type="InterPro" id="IPR035965">
    <property type="entry name" value="PAS-like_dom_sf"/>
</dbReference>
<organism evidence="7 8">
    <name type="scientific">Capronia epimyces CBS 606.96</name>
    <dbReference type="NCBI Taxonomy" id="1182542"/>
    <lineage>
        <taxon>Eukaryota</taxon>
        <taxon>Fungi</taxon>
        <taxon>Dikarya</taxon>
        <taxon>Ascomycota</taxon>
        <taxon>Pezizomycotina</taxon>
        <taxon>Eurotiomycetes</taxon>
        <taxon>Chaetothyriomycetidae</taxon>
        <taxon>Chaetothyriales</taxon>
        <taxon>Herpotrichiellaceae</taxon>
        <taxon>Capronia</taxon>
    </lineage>
</organism>
<feature type="region of interest" description="Disordered" evidence="4">
    <location>
        <begin position="481"/>
        <end position="527"/>
    </location>
</feature>
<proteinExistence type="predicted"/>
<dbReference type="InterPro" id="IPR000700">
    <property type="entry name" value="PAS-assoc_C"/>
</dbReference>
<protein>
    <recommendedName>
        <fullName evidence="9">PAC domain-containing protein</fullName>
    </recommendedName>
</protein>
<dbReference type="eggNOG" id="ENOG502QPPH">
    <property type="taxonomic scope" value="Eukaryota"/>
</dbReference>
<feature type="domain" description="PAS" evidence="5">
    <location>
        <begin position="319"/>
        <end position="346"/>
    </location>
</feature>
<dbReference type="SUPFAM" id="SSF55785">
    <property type="entry name" value="PYP-like sensor domain (PAS domain)"/>
    <property type="match status" value="1"/>
</dbReference>
<dbReference type="EMBL" id="AMGY01000010">
    <property type="protein sequence ID" value="EXJ77366.1"/>
    <property type="molecule type" value="Genomic_DNA"/>
</dbReference>
<comment type="caution">
    <text evidence="7">The sequence shown here is derived from an EMBL/GenBank/DDBJ whole genome shotgun (WGS) entry which is preliminary data.</text>
</comment>
<feature type="region of interest" description="Disordered" evidence="4">
    <location>
        <begin position="875"/>
        <end position="923"/>
    </location>
</feature>
<dbReference type="PANTHER" id="PTHR47429">
    <property type="entry name" value="PROTEIN TWIN LOV 1"/>
    <property type="match status" value="1"/>
</dbReference>
<keyword evidence="2" id="KW-0288">FMN</keyword>
<dbReference type="InterPro" id="IPR000014">
    <property type="entry name" value="PAS"/>
</dbReference>
<evidence type="ECO:0000256" key="4">
    <source>
        <dbReference type="SAM" id="MobiDB-lite"/>
    </source>
</evidence>
<feature type="compositionally biased region" description="Basic residues" evidence="4">
    <location>
        <begin position="8"/>
        <end position="23"/>
    </location>
</feature>
<dbReference type="GO" id="GO:0005634">
    <property type="term" value="C:nucleus"/>
    <property type="evidence" value="ECO:0007669"/>
    <property type="project" value="TreeGrafter"/>
</dbReference>
<evidence type="ECO:0000259" key="6">
    <source>
        <dbReference type="PROSITE" id="PS50113"/>
    </source>
</evidence>
<evidence type="ECO:0000313" key="8">
    <source>
        <dbReference type="Proteomes" id="UP000019478"/>
    </source>
</evidence>
<feature type="region of interest" description="Disordered" evidence="4">
    <location>
        <begin position="824"/>
        <end position="844"/>
    </location>
</feature>
<dbReference type="Proteomes" id="UP000019478">
    <property type="component" value="Unassembled WGS sequence"/>
</dbReference>
<feature type="compositionally biased region" description="Polar residues" evidence="4">
    <location>
        <begin position="678"/>
        <end position="691"/>
    </location>
</feature>
<dbReference type="RefSeq" id="XP_007737876.1">
    <property type="nucleotide sequence ID" value="XM_007739686.1"/>
</dbReference>
<feature type="compositionally biased region" description="Acidic residues" evidence="4">
    <location>
        <begin position="961"/>
        <end position="973"/>
    </location>
</feature>
<dbReference type="Pfam" id="PF13426">
    <property type="entry name" value="PAS_9"/>
    <property type="match status" value="1"/>
</dbReference>
<gene>
    <name evidence="7" type="ORF">A1O3_09592</name>
</gene>
<feature type="domain" description="PAC" evidence="6">
    <location>
        <begin position="371"/>
        <end position="425"/>
    </location>
</feature>
<evidence type="ECO:0000256" key="1">
    <source>
        <dbReference type="ARBA" id="ARBA00022630"/>
    </source>
</evidence>
<keyword evidence="3" id="KW-0157">Chromophore</keyword>
<dbReference type="GeneID" id="19173676"/>
<dbReference type="STRING" id="1182542.W9XKA3"/>
<dbReference type="HOGENOM" id="CLU_012260_0_0_1"/>
<evidence type="ECO:0000256" key="2">
    <source>
        <dbReference type="ARBA" id="ARBA00022643"/>
    </source>
</evidence>
<accession>W9XKA3</accession>
<evidence type="ECO:0000259" key="5">
    <source>
        <dbReference type="PROSITE" id="PS50112"/>
    </source>
</evidence>
<dbReference type="PROSITE" id="PS50112">
    <property type="entry name" value="PAS"/>
    <property type="match status" value="1"/>
</dbReference>
<dbReference type="OrthoDB" id="447251at2759"/>
<feature type="compositionally biased region" description="Basic and acidic residues" evidence="4">
    <location>
        <begin position="702"/>
        <end position="721"/>
    </location>
</feature>
<feature type="region of interest" description="Disordered" evidence="4">
    <location>
        <begin position="678"/>
        <end position="811"/>
    </location>
</feature>
<feature type="region of interest" description="Disordered" evidence="4">
    <location>
        <begin position="1"/>
        <end position="70"/>
    </location>
</feature>
<dbReference type="PANTHER" id="PTHR47429:SF9">
    <property type="entry name" value="PAS DOMAIN-CONTAINING PROTEIN"/>
    <property type="match status" value="1"/>
</dbReference>
<keyword evidence="1" id="KW-0285">Flavoprotein</keyword>
<reference evidence="7 8" key="1">
    <citation type="submission" date="2013-03" db="EMBL/GenBank/DDBJ databases">
        <title>The Genome Sequence of Capronia epimyces CBS 606.96.</title>
        <authorList>
            <consortium name="The Broad Institute Genomics Platform"/>
            <person name="Cuomo C."/>
            <person name="de Hoog S."/>
            <person name="Gorbushina A."/>
            <person name="Walker B."/>
            <person name="Young S.K."/>
            <person name="Zeng Q."/>
            <person name="Gargeya S."/>
            <person name="Fitzgerald M."/>
            <person name="Haas B."/>
            <person name="Abouelleil A."/>
            <person name="Allen A.W."/>
            <person name="Alvarado L."/>
            <person name="Arachchi H.M."/>
            <person name="Berlin A.M."/>
            <person name="Chapman S.B."/>
            <person name="Gainer-Dewar J."/>
            <person name="Goldberg J."/>
            <person name="Griggs A."/>
            <person name="Gujja S."/>
            <person name="Hansen M."/>
            <person name="Howarth C."/>
            <person name="Imamovic A."/>
            <person name="Ireland A."/>
            <person name="Larimer J."/>
            <person name="McCowan C."/>
            <person name="Murphy C."/>
            <person name="Pearson M."/>
            <person name="Poon T.W."/>
            <person name="Priest M."/>
            <person name="Roberts A."/>
            <person name="Saif S."/>
            <person name="Shea T."/>
            <person name="Sisk P."/>
            <person name="Sykes S."/>
            <person name="Wortman J."/>
            <person name="Nusbaum C."/>
            <person name="Birren B."/>
        </authorList>
    </citation>
    <scope>NUCLEOTIDE SEQUENCE [LARGE SCALE GENOMIC DNA]</scope>
    <source>
        <strain evidence="7 8">CBS 606.96</strain>
    </source>
</reference>
<evidence type="ECO:0000313" key="7">
    <source>
        <dbReference type="EMBL" id="EXJ77366.1"/>
    </source>
</evidence>
<dbReference type="NCBIfam" id="TIGR00229">
    <property type="entry name" value="sensory_box"/>
    <property type="match status" value="1"/>
</dbReference>
<evidence type="ECO:0000256" key="3">
    <source>
        <dbReference type="ARBA" id="ARBA00022991"/>
    </source>
</evidence>
<sequence length="985" mass="106519">MDLERIKQNLRLRSGRLKKKSRKPTVQSKASDPHSSQAGSANPPARPPTAAVHSPAKKQPAPHNGDTGIALSPITLVDSAGSLEHRPDIPRAATGPDLRSDLPDLSSRYGRSGIERPLAGASPQPTRDPPAVQRTMSETDTGAFQNLGSDVLDFDLRPPPPRCRIPSVESLSESLFSSGHLKTLLRHPGYLARFTSFLAMYQPQSQSVLLNFLEIQKAIKAVEYANAVAQGIAPLAIADEDSPSIGPSTAATLDKAFEESSEAAFHVLADTALPAYITYNLVKVVSECLIHEITGRQTTFLEDSVGGLSEVFCLTDPNQEDNPIIYASSEFYRFTGYGPDDVIGRNCRFLQGTRTKRESVSRLRSGIENGHEICETLLNYRRDGRPFINLLLIAPLHDDKGNVKYYIGAQADVTGLVERGSGLDGFGRYLVTEENETREGEIGGTAVDASSPSARKSKVLAKLRDLSETFDLEESAVVRSHSRSASTARDDDERSIGSSRRAPRRLIPDSDGSSVEEGGDQARSDGALWTTLGDSGRFDSSGRLPGVYDSYMLIRPAPSLRIVFVSSKLRRRLGNIVQHPFLSHVAAPSKTLSGLQESFETGVPVSAKIHFMYSQGDRSEGTKISPDKQLDEAGQSRVCWISATPLLGSDNNIGVWMVVVVDTTKVFTTSRLENGAETNVNHKPISTTTGRPTKITIPARESTGERQQSRPSKQPDQDGPPRDTSTSPTRLEQVADTTNIVPSTSSPVHNGFLDDNEDKQANHEGPQGVEEPQSNLAAQNSAEQDSDFVPVNTNHTRLGFDSPAGSNDDSGRLAIQAHGLEEWQQAHHEAGGGSDGDPDAPMTLDLDGDLYHALAGLKAGAEGVDLDSPYARETSDEANVLHSFSDDEDTPRRPQRLSHFDNGSASPSRAGTSTMEASPMKSNSKHYMDYLRHPGSRASSEYNRPLSGSGLLSSMYHAEGADDDTGDDGEDFNDAQCARTPYSVD</sequence>
<feature type="compositionally biased region" description="Polar residues" evidence="4">
    <location>
        <begin position="723"/>
        <end position="748"/>
    </location>
</feature>
<dbReference type="CDD" id="cd00130">
    <property type="entry name" value="PAS"/>
    <property type="match status" value="1"/>
</dbReference>